<dbReference type="RefSeq" id="XP_014171783.1">
    <property type="nucleotide sequence ID" value="XM_014316308.1"/>
</dbReference>
<name>F0XIR4_GROCL</name>
<feature type="transmembrane region" description="Helical" evidence="7">
    <location>
        <begin position="477"/>
        <end position="496"/>
    </location>
</feature>
<dbReference type="SUPFAM" id="SSF103473">
    <property type="entry name" value="MFS general substrate transporter"/>
    <property type="match status" value="1"/>
</dbReference>
<feature type="transmembrane region" description="Helical" evidence="7">
    <location>
        <begin position="545"/>
        <end position="562"/>
    </location>
</feature>
<dbReference type="FunCoup" id="F0XIR4">
    <property type="interactions" value="36"/>
</dbReference>
<feature type="transmembrane region" description="Helical" evidence="7">
    <location>
        <begin position="502"/>
        <end position="524"/>
    </location>
</feature>
<evidence type="ECO:0000256" key="3">
    <source>
        <dbReference type="ARBA" id="ARBA00022692"/>
    </source>
</evidence>
<protein>
    <submittedName>
        <fullName evidence="9">Major facilitator superfamily transporter</fullName>
    </submittedName>
</protein>
<feature type="transmembrane region" description="Helical" evidence="7">
    <location>
        <begin position="295"/>
        <end position="315"/>
    </location>
</feature>
<dbReference type="eggNOG" id="KOG0255">
    <property type="taxonomic scope" value="Eukaryota"/>
</dbReference>
<reference evidence="9 10" key="1">
    <citation type="journal article" date="2011" name="Proc. Natl. Acad. Sci. U.S.A.">
        <title>Genome and transcriptome analyses of the mountain pine beetle-fungal symbiont Grosmannia clavigera, a lodgepole pine pathogen.</title>
        <authorList>
            <person name="DiGuistini S."/>
            <person name="Wang Y."/>
            <person name="Liao N.Y."/>
            <person name="Taylor G."/>
            <person name="Tanguay P."/>
            <person name="Feau N."/>
            <person name="Henrissat B."/>
            <person name="Chan S.K."/>
            <person name="Hesse-Orce U."/>
            <person name="Alamouti S.M."/>
            <person name="Tsui C.K.M."/>
            <person name="Docking R.T."/>
            <person name="Levasseur A."/>
            <person name="Haridas S."/>
            <person name="Robertson G."/>
            <person name="Birol I."/>
            <person name="Holt R.A."/>
            <person name="Marra M.A."/>
            <person name="Hamelin R.C."/>
            <person name="Hirst M."/>
            <person name="Jones S.J.M."/>
            <person name="Bohlmann J."/>
            <person name="Breuil C."/>
        </authorList>
    </citation>
    <scope>NUCLEOTIDE SEQUENCE [LARGE SCALE GENOMIC DNA]</scope>
    <source>
        <strain evidence="10">kw1407 / UAMH 11150</strain>
    </source>
</reference>
<gene>
    <name evidence="9" type="ORF">CMQ_2350</name>
</gene>
<keyword evidence="2" id="KW-0813">Transport</keyword>
<comment type="subcellular location">
    <subcellularLocation>
        <location evidence="1">Membrane</location>
        <topology evidence="1">Multi-pass membrane protein</topology>
    </subcellularLocation>
</comment>
<keyword evidence="4 7" id="KW-1133">Transmembrane helix</keyword>
<evidence type="ECO:0000313" key="10">
    <source>
        <dbReference type="Proteomes" id="UP000007796"/>
    </source>
</evidence>
<dbReference type="GO" id="GO:0005886">
    <property type="term" value="C:plasma membrane"/>
    <property type="evidence" value="ECO:0007669"/>
    <property type="project" value="TreeGrafter"/>
</dbReference>
<feature type="transmembrane region" description="Helical" evidence="7">
    <location>
        <begin position="416"/>
        <end position="437"/>
    </location>
</feature>
<dbReference type="EMBL" id="GL629782">
    <property type="protein sequence ID" value="EFX02301.1"/>
    <property type="molecule type" value="Genomic_DNA"/>
</dbReference>
<dbReference type="FunFam" id="1.20.1720.10:FF:000009">
    <property type="entry name" value="MFS multidrug transporter"/>
    <property type="match status" value="1"/>
</dbReference>
<dbReference type="PANTHER" id="PTHR23502">
    <property type="entry name" value="MAJOR FACILITATOR SUPERFAMILY"/>
    <property type="match status" value="1"/>
</dbReference>
<evidence type="ECO:0000256" key="5">
    <source>
        <dbReference type="ARBA" id="ARBA00023136"/>
    </source>
</evidence>
<dbReference type="GO" id="GO:0022857">
    <property type="term" value="F:transmembrane transporter activity"/>
    <property type="evidence" value="ECO:0007669"/>
    <property type="project" value="InterPro"/>
</dbReference>
<dbReference type="OrthoDB" id="440553at2759"/>
<evidence type="ECO:0000313" key="9">
    <source>
        <dbReference type="EMBL" id="EFX02301.1"/>
    </source>
</evidence>
<dbReference type="STRING" id="655863.F0XIR4"/>
<evidence type="ECO:0000256" key="1">
    <source>
        <dbReference type="ARBA" id="ARBA00004141"/>
    </source>
</evidence>
<feature type="region of interest" description="Disordered" evidence="6">
    <location>
        <begin position="101"/>
        <end position="130"/>
    </location>
</feature>
<keyword evidence="5 7" id="KW-0472">Membrane</keyword>
<dbReference type="PROSITE" id="PS50850">
    <property type="entry name" value="MFS"/>
    <property type="match status" value="1"/>
</dbReference>
<feature type="transmembrane region" description="Helical" evidence="7">
    <location>
        <begin position="384"/>
        <end position="404"/>
    </location>
</feature>
<evidence type="ECO:0000256" key="7">
    <source>
        <dbReference type="SAM" id="Phobius"/>
    </source>
</evidence>
<feature type="region of interest" description="Disordered" evidence="6">
    <location>
        <begin position="598"/>
        <end position="630"/>
    </location>
</feature>
<dbReference type="HOGENOM" id="CLU_008455_8_4_1"/>
<keyword evidence="10" id="KW-1185">Reference proteome</keyword>
<dbReference type="Pfam" id="PF07690">
    <property type="entry name" value="MFS_1"/>
    <property type="match status" value="1"/>
</dbReference>
<feature type="transmembrane region" description="Helical" evidence="7">
    <location>
        <begin position="568"/>
        <end position="590"/>
    </location>
</feature>
<dbReference type="InterPro" id="IPR020846">
    <property type="entry name" value="MFS_dom"/>
</dbReference>
<feature type="domain" description="Major facilitator superfamily (MFS) profile" evidence="8">
    <location>
        <begin position="141"/>
        <end position="596"/>
    </location>
</feature>
<evidence type="ECO:0000256" key="4">
    <source>
        <dbReference type="ARBA" id="ARBA00022989"/>
    </source>
</evidence>
<evidence type="ECO:0000256" key="6">
    <source>
        <dbReference type="SAM" id="MobiDB-lite"/>
    </source>
</evidence>
<dbReference type="InterPro" id="IPR011701">
    <property type="entry name" value="MFS"/>
</dbReference>
<dbReference type="InterPro" id="IPR036259">
    <property type="entry name" value="MFS_trans_sf"/>
</dbReference>
<feature type="transmembrane region" description="Helical" evidence="7">
    <location>
        <begin position="265"/>
        <end position="283"/>
    </location>
</feature>
<dbReference type="PANTHER" id="PTHR23502:SF51">
    <property type="entry name" value="QUINIDINE RESISTANCE PROTEIN 1-RELATED"/>
    <property type="match status" value="1"/>
</dbReference>
<dbReference type="GeneID" id="25975330"/>
<organism evidence="10">
    <name type="scientific">Grosmannia clavigera (strain kw1407 / UAMH 11150)</name>
    <name type="common">Blue stain fungus</name>
    <name type="synonym">Graphiocladiella clavigera</name>
    <dbReference type="NCBI Taxonomy" id="655863"/>
    <lineage>
        <taxon>Eukaryota</taxon>
        <taxon>Fungi</taxon>
        <taxon>Dikarya</taxon>
        <taxon>Ascomycota</taxon>
        <taxon>Pezizomycotina</taxon>
        <taxon>Sordariomycetes</taxon>
        <taxon>Sordariomycetidae</taxon>
        <taxon>Ophiostomatales</taxon>
        <taxon>Ophiostomataceae</taxon>
        <taxon>Leptographium</taxon>
    </lineage>
</organism>
<dbReference type="AlphaFoldDB" id="F0XIR4"/>
<keyword evidence="3 7" id="KW-0812">Transmembrane</keyword>
<evidence type="ECO:0000256" key="2">
    <source>
        <dbReference type="ARBA" id="ARBA00022448"/>
    </source>
</evidence>
<dbReference type="Proteomes" id="UP000007796">
    <property type="component" value="Unassembled WGS sequence"/>
</dbReference>
<feature type="compositionally biased region" description="Basic and acidic residues" evidence="6">
    <location>
        <begin position="601"/>
        <end position="611"/>
    </location>
</feature>
<dbReference type="Gene3D" id="1.20.1250.20">
    <property type="entry name" value="MFS general substrate transporter like domains"/>
    <property type="match status" value="1"/>
</dbReference>
<sequence length="630" mass="68043">MSYLAQPAVSRGDVKSAQHGVVALDETVIGRRVREVGQDAVLQIEHEEGCTGHGRHMCVWAPDAGCKMSTGTNGGADPDESYKSLHRSWLAMAGDDSLMEKGAAAEPVSAREGPTTEAAEARENVEPSPHSVFPPWQRAACVYMASLAAFTSPVSSSIYYPAMQTIAADLHVSLTKISLSITTYMILQGVAPTLTGGFSDRVGRRPAYMLCFGLFIAANIGLARQTDYAALLVLRALQSAGSSGTVALSSATVADVATRQQRGRYIGLAALGSSMGPALGPLIGGLLDHFLGWRAIFWFLAVLGGVLLLAILTCMPETCRNVVGNGAVPPQPWNRPLLVVLRDHRRKRSMMTKQEPTPTIASLAHKKRPGLLSTIPILLDRESLLTLFYSGLLYAGYYVILTGLPRQLAATYHYNSIQVGLCYLPLGLGPMLCRPFIGRLMDANFRRHARAAGVDSFADDRQLSIDNIPVELARLQLSLVVVYGLCAVIIPYGWVMNLRHPPLAAVLVLLFIVGVLLSAAFQPLTALIVDINPRSPAAATAAHQFVRCLLGAAGVATVNPMLDSLGRGWTTTLIALLWAVMSVCWWIVILKGPKWRREKKEKKEREAEEAAKVASSSRLQAIRPSRPLDL</sequence>
<dbReference type="InParanoid" id="F0XIR4"/>
<accession>F0XIR4</accession>
<feature type="transmembrane region" description="Helical" evidence="7">
    <location>
        <begin position="207"/>
        <end position="223"/>
    </location>
</feature>
<evidence type="ECO:0000259" key="8">
    <source>
        <dbReference type="PROSITE" id="PS50850"/>
    </source>
</evidence>
<proteinExistence type="predicted"/>